<dbReference type="PANTHER" id="PTHR30514:SF1">
    <property type="entry name" value="HTH-TYPE TRANSCRIPTIONAL REGULATOR HEXR-RELATED"/>
    <property type="match status" value="1"/>
</dbReference>
<dbReference type="SUPFAM" id="SSF46689">
    <property type="entry name" value="Homeodomain-like"/>
    <property type="match status" value="1"/>
</dbReference>
<evidence type="ECO:0000259" key="4">
    <source>
        <dbReference type="PROSITE" id="PS51071"/>
    </source>
</evidence>
<evidence type="ECO:0000313" key="6">
    <source>
        <dbReference type="EMBL" id="PSJ63051.1"/>
    </source>
</evidence>
<evidence type="ECO:0000256" key="3">
    <source>
        <dbReference type="ARBA" id="ARBA00023163"/>
    </source>
</evidence>
<dbReference type="Gene3D" id="3.40.50.10490">
    <property type="entry name" value="Glucose-6-phosphate isomerase like protein, domain 1"/>
    <property type="match status" value="1"/>
</dbReference>
<dbReference type="InterPro" id="IPR035472">
    <property type="entry name" value="RpiR-like_SIS"/>
</dbReference>
<dbReference type="GO" id="GO:0003700">
    <property type="term" value="F:DNA-binding transcription factor activity"/>
    <property type="evidence" value="ECO:0007669"/>
    <property type="project" value="InterPro"/>
</dbReference>
<dbReference type="AlphaFoldDB" id="A0A2P7SL35"/>
<dbReference type="Proteomes" id="UP000240653">
    <property type="component" value="Unassembled WGS sequence"/>
</dbReference>
<keyword evidence="3" id="KW-0804">Transcription</keyword>
<organism evidence="6 7">
    <name type="scientific">Pseudaminobacter soli</name>
    <name type="common">ex Li et al. 2025</name>
    <dbReference type="NCBI Taxonomy" id="1295366"/>
    <lineage>
        <taxon>Bacteria</taxon>
        <taxon>Pseudomonadati</taxon>
        <taxon>Pseudomonadota</taxon>
        <taxon>Alphaproteobacteria</taxon>
        <taxon>Hyphomicrobiales</taxon>
        <taxon>Phyllobacteriaceae</taxon>
        <taxon>Pseudaminobacter</taxon>
    </lineage>
</organism>
<dbReference type="InterPro" id="IPR047640">
    <property type="entry name" value="RpiR-like"/>
</dbReference>
<dbReference type="GO" id="GO:1901135">
    <property type="term" value="P:carbohydrate derivative metabolic process"/>
    <property type="evidence" value="ECO:0007669"/>
    <property type="project" value="InterPro"/>
</dbReference>
<dbReference type="InterPro" id="IPR000281">
    <property type="entry name" value="HTH_RpiR"/>
</dbReference>
<keyword evidence="1" id="KW-0805">Transcription regulation</keyword>
<proteinExistence type="predicted"/>
<name>A0A2P7SL35_9HYPH</name>
<dbReference type="GO" id="GO:0097367">
    <property type="term" value="F:carbohydrate derivative binding"/>
    <property type="evidence" value="ECO:0007669"/>
    <property type="project" value="InterPro"/>
</dbReference>
<dbReference type="InterPro" id="IPR001347">
    <property type="entry name" value="SIS_dom"/>
</dbReference>
<dbReference type="SUPFAM" id="SSF53697">
    <property type="entry name" value="SIS domain"/>
    <property type="match status" value="1"/>
</dbReference>
<evidence type="ECO:0000256" key="1">
    <source>
        <dbReference type="ARBA" id="ARBA00023015"/>
    </source>
</evidence>
<dbReference type="Pfam" id="PF01380">
    <property type="entry name" value="SIS"/>
    <property type="match status" value="1"/>
</dbReference>
<keyword evidence="2" id="KW-0238">DNA-binding</keyword>
<accession>A0A2P7SL35</accession>
<feature type="domain" description="SIS" evidence="5">
    <location>
        <begin position="132"/>
        <end position="270"/>
    </location>
</feature>
<dbReference type="PANTHER" id="PTHR30514">
    <property type="entry name" value="GLUCOKINASE"/>
    <property type="match status" value="1"/>
</dbReference>
<dbReference type="PROSITE" id="PS51464">
    <property type="entry name" value="SIS"/>
    <property type="match status" value="1"/>
</dbReference>
<dbReference type="RefSeq" id="WP_106722962.1">
    <property type="nucleotide sequence ID" value="NZ_PXYL01000002.1"/>
</dbReference>
<dbReference type="PROSITE" id="PS51071">
    <property type="entry name" value="HTH_RPIR"/>
    <property type="match status" value="1"/>
</dbReference>
<evidence type="ECO:0000259" key="5">
    <source>
        <dbReference type="PROSITE" id="PS51464"/>
    </source>
</evidence>
<dbReference type="InterPro" id="IPR046348">
    <property type="entry name" value="SIS_dom_sf"/>
</dbReference>
<evidence type="ECO:0000256" key="2">
    <source>
        <dbReference type="ARBA" id="ARBA00023125"/>
    </source>
</evidence>
<dbReference type="OrthoDB" id="8582409at2"/>
<comment type="caution">
    <text evidence="6">The sequence shown here is derived from an EMBL/GenBank/DDBJ whole genome shotgun (WGS) entry which is preliminary data.</text>
</comment>
<dbReference type="CDD" id="cd05013">
    <property type="entry name" value="SIS_RpiR"/>
    <property type="match status" value="1"/>
</dbReference>
<reference evidence="6 7" key="1">
    <citation type="submission" date="2018-03" db="EMBL/GenBank/DDBJ databases">
        <title>The draft genome of Mesorhizobium soli JCM 19897.</title>
        <authorList>
            <person name="Li L."/>
            <person name="Liu L."/>
            <person name="Liang L."/>
            <person name="Wang T."/>
            <person name="Zhang X."/>
        </authorList>
    </citation>
    <scope>NUCLEOTIDE SEQUENCE [LARGE SCALE GENOMIC DNA]</scope>
    <source>
        <strain evidence="6 7">JCM 19897</strain>
    </source>
</reference>
<dbReference type="Pfam" id="PF01418">
    <property type="entry name" value="HTH_6"/>
    <property type="match status" value="1"/>
</dbReference>
<dbReference type="EMBL" id="PXYL01000002">
    <property type="protein sequence ID" value="PSJ63051.1"/>
    <property type="molecule type" value="Genomic_DNA"/>
</dbReference>
<sequence length="289" mass="31028">MIDHPNISGGGGNAASRLRSALPALSDSERRVASWILDNIDLAIRQSMSAIAQTIEVSDTTVLRMCRTAGFEGFTDLKLALVRDSGERPARALDQATEVEGDFGWANRVFTANIQAISDTLTMLDQPTFTRALDLITGARHILIGGIGGSGIVAQAFYQRCFRLGLHCDAPVDSQLQLMHASLLGPKDIVVTISYSGITNDPVLLLQEAKARGASTLCITGNQRSPLARLADLVLVSVSYELRSEPMAAQIAQLTLVDALYAALVARAPDAAQMNEERMVNAILPKSIR</sequence>
<evidence type="ECO:0000313" key="7">
    <source>
        <dbReference type="Proteomes" id="UP000240653"/>
    </source>
</evidence>
<dbReference type="InterPro" id="IPR036388">
    <property type="entry name" value="WH-like_DNA-bd_sf"/>
</dbReference>
<feature type="domain" description="HTH rpiR-type" evidence="4">
    <location>
        <begin position="12"/>
        <end position="88"/>
    </location>
</feature>
<gene>
    <name evidence="6" type="ORF">C7I85_05705</name>
</gene>
<dbReference type="GO" id="GO:0003677">
    <property type="term" value="F:DNA binding"/>
    <property type="evidence" value="ECO:0007669"/>
    <property type="project" value="UniProtKB-KW"/>
</dbReference>
<protein>
    <submittedName>
        <fullName evidence="6">MurR/RpiR family transcriptional regulator</fullName>
    </submittedName>
</protein>
<dbReference type="Gene3D" id="1.10.10.10">
    <property type="entry name" value="Winged helix-like DNA-binding domain superfamily/Winged helix DNA-binding domain"/>
    <property type="match status" value="1"/>
</dbReference>
<keyword evidence="7" id="KW-1185">Reference proteome</keyword>
<dbReference type="InterPro" id="IPR009057">
    <property type="entry name" value="Homeodomain-like_sf"/>
</dbReference>